<dbReference type="EMBL" id="RPGO01000004">
    <property type="protein sequence ID" value="RZB32846.1"/>
    <property type="molecule type" value="Genomic_DNA"/>
</dbReference>
<gene>
    <name evidence="2" type="ORF">AEth_00192</name>
</gene>
<protein>
    <recommendedName>
        <fullName evidence="1">HEPN domain-containing protein</fullName>
    </recommendedName>
</protein>
<comment type="caution">
    <text evidence="2">The sequence shown here is derived from an EMBL/GenBank/DDBJ whole genome shotgun (WGS) entry which is preliminary data.</text>
</comment>
<name>A0A8B3S5D1_9EURY</name>
<reference evidence="3" key="1">
    <citation type="submission" date="2019-01" db="EMBL/GenBank/DDBJ databases">
        <title>Anaerobic oxidation of ethane by archaea from a marine hydrocarbon seep.</title>
        <authorList>
            <person name="Musat F."/>
        </authorList>
    </citation>
    <scope>NUCLEOTIDE SEQUENCE [LARGE SCALE GENOMIC DNA]</scope>
</reference>
<feature type="domain" description="HEPN" evidence="1">
    <location>
        <begin position="6"/>
        <end position="47"/>
    </location>
</feature>
<sequence>MKEQVVKEWIERGKHDLKVAKIILAEEEYPDVVLFHIHQAVEKYLKGFPWRCDYC</sequence>
<organism evidence="2 3">
    <name type="scientific">Candidatus Argoarchaeum ethanivorans</name>
    <dbReference type="NCBI Taxonomy" id="2608793"/>
    <lineage>
        <taxon>Archaea</taxon>
        <taxon>Methanobacteriati</taxon>
        <taxon>Methanobacteriota</taxon>
        <taxon>Stenosarchaea group</taxon>
        <taxon>Methanomicrobia</taxon>
        <taxon>Methanosarcinales</taxon>
        <taxon>Methanosarcinales incertae sedis</taxon>
        <taxon>GOM Arc I cluster</taxon>
        <taxon>Candidatus Argoarchaeum</taxon>
    </lineage>
</organism>
<dbReference type="Pfam" id="PF05168">
    <property type="entry name" value="HEPN"/>
    <property type="match status" value="1"/>
</dbReference>
<evidence type="ECO:0000259" key="1">
    <source>
        <dbReference type="Pfam" id="PF05168"/>
    </source>
</evidence>
<evidence type="ECO:0000313" key="2">
    <source>
        <dbReference type="EMBL" id="RZB32846.1"/>
    </source>
</evidence>
<proteinExistence type="predicted"/>
<evidence type="ECO:0000313" key="3">
    <source>
        <dbReference type="Proteomes" id="UP000291831"/>
    </source>
</evidence>
<dbReference type="Gene3D" id="1.20.120.330">
    <property type="entry name" value="Nucleotidyltransferases domain 2"/>
    <property type="match status" value="1"/>
</dbReference>
<dbReference type="SUPFAM" id="SSF81593">
    <property type="entry name" value="Nucleotidyltransferase substrate binding subunit/domain"/>
    <property type="match status" value="1"/>
</dbReference>
<accession>A0A8B3S5D1</accession>
<dbReference type="AlphaFoldDB" id="A0A8B3S5D1"/>
<dbReference type="Proteomes" id="UP000291831">
    <property type="component" value="Unassembled WGS sequence"/>
</dbReference>
<dbReference type="InterPro" id="IPR007842">
    <property type="entry name" value="HEPN_dom"/>
</dbReference>